<organism evidence="1 2">
    <name type="scientific">Bagarius yarrelli</name>
    <name type="common">Goonch</name>
    <name type="synonym">Bagrus yarrelli</name>
    <dbReference type="NCBI Taxonomy" id="175774"/>
    <lineage>
        <taxon>Eukaryota</taxon>
        <taxon>Metazoa</taxon>
        <taxon>Chordata</taxon>
        <taxon>Craniata</taxon>
        <taxon>Vertebrata</taxon>
        <taxon>Euteleostomi</taxon>
        <taxon>Actinopterygii</taxon>
        <taxon>Neopterygii</taxon>
        <taxon>Teleostei</taxon>
        <taxon>Ostariophysi</taxon>
        <taxon>Siluriformes</taxon>
        <taxon>Sisoridae</taxon>
        <taxon>Sisorinae</taxon>
        <taxon>Bagarius</taxon>
    </lineage>
</organism>
<comment type="caution">
    <text evidence="1">The sequence shown here is derived from an EMBL/GenBank/DDBJ whole genome shotgun (WGS) entry which is preliminary data.</text>
</comment>
<evidence type="ECO:0000313" key="2">
    <source>
        <dbReference type="Proteomes" id="UP000319801"/>
    </source>
</evidence>
<reference evidence="1 2" key="1">
    <citation type="journal article" date="2019" name="Genome Biol. Evol.">
        <title>Whole-Genome Sequencing of the Giant Devil Catfish, Bagarius yarrelli.</title>
        <authorList>
            <person name="Jiang W."/>
            <person name="Lv Y."/>
            <person name="Cheng L."/>
            <person name="Yang K."/>
            <person name="Chao B."/>
            <person name="Wang X."/>
            <person name="Li Y."/>
            <person name="Pan X."/>
            <person name="You X."/>
            <person name="Zhang Y."/>
            <person name="Yang J."/>
            <person name="Li J."/>
            <person name="Zhang X."/>
            <person name="Liu S."/>
            <person name="Sun C."/>
            <person name="Yang J."/>
            <person name="Shi Q."/>
        </authorList>
    </citation>
    <scope>NUCLEOTIDE SEQUENCE [LARGE SCALE GENOMIC DNA]</scope>
    <source>
        <strain evidence="1">JWS20170419001</strain>
        <tissue evidence="1">Muscle</tissue>
    </source>
</reference>
<evidence type="ECO:0000313" key="1">
    <source>
        <dbReference type="EMBL" id="TSK14714.1"/>
    </source>
</evidence>
<dbReference type="EMBL" id="VCAZ01000002">
    <property type="protein sequence ID" value="TSK14714.1"/>
    <property type="molecule type" value="Genomic_DNA"/>
</dbReference>
<accession>A0A556TIZ9</accession>
<gene>
    <name evidence="1" type="ORF">Baya_0697</name>
</gene>
<proteinExistence type="predicted"/>
<protein>
    <submittedName>
        <fullName evidence="1">Uncharacterized protein</fullName>
    </submittedName>
</protein>
<name>A0A556TIZ9_BAGYA</name>
<keyword evidence="2" id="KW-1185">Reference proteome</keyword>
<sequence>MTLSVEKSEQLLQIGNVSTTLICFWRNIRIKKFKCCSVPVLHSSTRRMQRVSQREFTELLSTLHQGALLSQQLEKADTLHFSNGKAQASLKAMTQPSN</sequence>
<dbReference type="Proteomes" id="UP000319801">
    <property type="component" value="Unassembled WGS sequence"/>
</dbReference>
<dbReference type="AlphaFoldDB" id="A0A556TIZ9"/>